<dbReference type="InterPro" id="IPR035994">
    <property type="entry name" value="Nucleoside_phosphorylase_sf"/>
</dbReference>
<protein>
    <submittedName>
        <fullName evidence="2">Purine nucleoside permease</fullName>
    </submittedName>
</protein>
<dbReference type="GO" id="GO:0009116">
    <property type="term" value="P:nucleoside metabolic process"/>
    <property type="evidence" value="ECO:0007669"/>
    <property type="project" value="InterPro"/>
</dbReference>
<evidence type="ECO:0000313" key="2">
    <source>
        <dbReference type="EMBL" id="RSE24857.1"/>
    </source>
</evidence>
<dbReference type="Pfam" id="PF06516">
    <property type="entry name" value="NUP"/>
    <property type="match status" value="1"/>
</dbReference>
<dbReference type="GO" id="GO:0055085">
    <property type="term" value="P:transmembrane transport"/>
    <property type="evidence" value="ECO:0007669"/>
    <property type="project" value="InterPro"/>
</dbReference>
<keyword evidence="1" id="KW-0732">Signal</keyword>
<name>A0A3R9LLV8_9ENTR</name>
<feature type="signal peptide" evidence="1">
    <location>
        <begin position="1"/>
        <end position="27"/>
    </location>
</feature>
<comment type="caution">
    <text evidence="2">The sequence shown here is derived from an EMBL/GenBank/DDBJ whole genome shotgun (WGS) entry which is preliminary data.</text>
</comment>
<accession>A0A3R9LLV8</accession>
<reference evidence="2 3" key="1">
    <citation type="submission" date="2018-10" db="EMBL/GenBank/DDBJ databases">
        <title>Transmission dynamics of multidrug resistant bacteria on intensive care unit surfaces.</title>
        <authorList>
            <person name="D'Souza A.W."/>
            <person name="Potter R.F."/>
            <person name="Wallace M."/>
            <person name="Shupe A."/>
            <person name="Patel S."/>
            <person name="Sun S."/>
            <person name="Gul D."/>
            <person name="Kwon J.H."/>
            <person name="Andleeb S."/>
            <person name="Burnham C.-A.D."/>
            <person name="Dantas G."/>
        </authorList>
    </citation>
    <scope>NUCLEOTIDE SEQUENCE [LARGE SCALE GENOMIC DNA]</scope>
    <source>
        <strain evidence="2 3">AS_373</strain>
    </source>
</reference>
<dbReference type="EMBL" id="RHXB01000009">
    <property type="protein sequence ID" value="RSE24857.1"/>
    <property type="molecule type" value="Genomic_DNA"/>
</dbReference>
<sequence length="340" mass="37274">MVNIVFNASRLLLMLVLLVSSVGITRAQENTIPVKVFIGAMFEIGANSGDKAGEFQHWYERYWLNAQPIKVRGASGPVWCNQDGVCGAVLGMGKVRSSSSLQAILLSDRFDFSKAYFMLSGVAGAPPTKATIGSVIWADWLVDYDLGHRWAAEEGRPGAPTFMPRKGYEDIRVIKLNPQLVDWAMVLTKDTPLLDSAAAKSYRARYPQAIARGGPFVGVGTHFTGDCFFHGPGLSAQAQYMAKLYNVDDYTVTEMEGVALAYVIRQLYGIDRVMALRTVVNFDQGSPGETTLEHLDPAPGKTAGGFAESVENEARVGERVVDYIVTHWNEWKNGIPARQS</sequence>
<organism evidence="2 3">
    <name type="scientific">Atlantibacter subterraneus</name>
    <dbReference type="NCBI Taxonomy" id="255519"/>
    <lineage>
        <taxon>Bacteria</taxon>
        <taxon>Pseudomonadati</taxon>
        <taxon>Pseudomonadota</taxon>
        <taxon>Gammaproteobacteria</taxon>
        <taxon>Enterobacterales</taxon>
        <taxon>Enterobacteriaceae</taxon>
        <taxon>Atlantibacter</taxon>
    </lineage>
</organism>
<dbReference type="PANTHER" id="PTHR38643:SF1">
    <property type="entry name" value="PURINE NUCLEOSIDE PERMEASE C285.05-RELATED"/>
    <property type="match status" value="1"/>
</dbReference>
<feature type="chain" id="PRO_5018716286" evidence="1">
    <location>
        <begin position="28"/>
        <end position="340"/>
    </location>
</feature>
<dbReference type="InterPro" id="IPR009486">
    <property type="entry name" value="Pur_nuclsid_perm"/>
</dbReference>
<dbReference type="SUPFAM" id="SSF53167">
    <property type="entry name" value="Purine and uridine phosphorylases"/>
    <property type="match status" value="1"/>
</dbReference>
<dbReference type="RefSeq" id="WP_125295566.1">
    <property type="nucleotide sequence ID" value="NZ_JAPTZM010000003.1"/>
</dbReference>
<dbReference type="PANTHER" id="PTHR38643">
    <property type="entry name" value="PURINE NUCLEOSIDE PERMEASE C285.05-RELATED"/>
    <property type="match status" value="1"/>
</dbReference>
<dbReference type="PIRSF" id="PIRSF013171">
    <property type="entry name" value="Pur_nuclsid_perm"/>
    <property type="match status" value="1"/>
</dbReference>
<gene>
    <name evidence="2" type="ORF">EGT71_14395</name>
</gene>
<dbReference type="Proteomes" id="UP000275331">
    <property type="component" value="Unassembled WGS sequence"/>
</dbReference>
<dbReference type="GO" id="GO:0003824">
    <property type="term" value="F:catalytic activity"/>
    <property type="evidence" value="ECO:0007669"/>
    <property type="project" value="InterPro"/>
</dbReference>
<proteinExistence type="predicted"/>
<dbReference type="AlphaFoldDB" id="A0A3R9LLV8"/>
<dbReference type="OrthoDB" id="109937at2"/>
<evidence type="ECO:0000313" key="3">
    <source>
        <dbReference type="Proteomes" id="UP000275331"/>
    </source>
</evidence>
<evidence type="ECO:0000256" key="1">
    <source>
        <dbReference type="SAM" id="SignalP"/>
    </source>
</evidence>
<dbReference type="Gene3D" id="3.40.50.1580">
    <property type="entry name" value="Nucleoside phosphorylase domain"/>
    <property type="match status" value="1"/>
</dbReference>